<reference evidence="2" key="1">
    <citation type="submission" date="2022-03" db="EMBL/GenBank/DDBJ databases">
        <title>The complete genome sequence of a Methyloterrigena soli.</title>
        <authorList>
            <person name="Zi Z."/>
        </authorList>
    </citation>
    <scope>NUCLEOTIDE SEQUENCE</scope>
    <source>
        <strain evidence="2">M48</strain>
    </source>
</reference>
<dbReference type="AlphaFoldDB" id="A0AA41QJM0"/>
<organism evidence="2 3">
    <name type="scientific">Paradevosia shaoguanensis</name>
    <dbReference type="NCBI Taxonomy" id="1335043"/>
    <lineage>
        <taxon>Bacteria</taxon>
        <taxon>Pseudomonadati</taxon>
        <taxon>Pseudomonadota</taxon>
        <taxon>Alphaproteobacteria</taxon>
        <taxon>Hyphomicrobiales</taxon>
        <taxon>Devosiaceae</taxon>
        <taxon>Paradevosia</taxon>
    </lineage>
</organism>
<keyword evidence="1" id="KW-0472">Membrane</keyword>
<protein>
    <submittedName>
        <fullName evidence="2">Lipopolysaccharide biosynthesis protein</fullName>
    </submittedName>
</protein>
<name>A0AA41QJM0_9HYPH</name>
<keyword evidence="1" id="KW-1133">Transmembrane helix</keyword>
<proteinExistence type="predicted"/>
<dbReference type="PANTHER" id="PTHR32309:SF31">
    <property type="entry name" value="CAPSULAR EXOPOLYSACCHARIDE FAMILY"/>
    <property type="match status" value="1"/>
</dbReference>
<sequence length="493" mass="53134">MPYFAGVAILIATAGIVTAILLPPTYRASSKILVESPQISADLARSTVAADSSSQIQVITESILTTASLVSLANQFDVYGNRENMTDLDVAQDMQKRISIGQLPADLRGAASFEVSFDAETPELSAVVTNELANRILSENIRQRTSRAGDTLDFFKQEVTRLAGNLKDLEGRILAFKNENSEALPDSLDFRRNQQSSQQERLQLLVREEATLRSRKTNLTEAFETYGRVPSSGPQTPQEKLLDQLEQTLAAQSGMFSADSPNITAIKSRIAAVKAEIAASAKADSTGDVKRPASDLDVELAGIDDRLSFITQEKATITTDLADLAKSIAATPANEAVLNALERDYDDVKTQHSAAVSRLAEASTGEQIELRSKGERLTILEPAVAPQRPFSPNRTRLALLSIFAGLVAGGGVVALMEYLNKTVRRPVQLNRALHIEPLAVIPIIRTKRDRQRQRIVAGMALAAGIVVAVVLALVVVHYTTGSINGLGIGVAKI</sequence>
<dbReference type="PANTHER" id="PTHR32309">
    <property type="entry name" value="TYROSINE-PROTEIN KINASE"/>
    <property type="match status" value="1"/>
</dbReference>
<dbReference type="InterPro" id="IPR050445">
    <property type="entry name" value="Bact_polysacc_biosynth/exp"/>
</dbReference>
<dbReference type="Proteomes" id="UP001156140">
    <property type="component" value="Unassembled WGS sequence"/>
</dbReference>
<dbReference type="RefSeq" id="WP_052152643.1">
    <property type="nucleotide sequence ID" value="NZ_JAKETQ010000001.1"/>
</dbReference>
<feature type="transmembrane region" description="Helical" evidence="1">
    <location>
        <begin position="455"/>
        <end position="478"/>
    </location>
</feature>
<dbReference type="EMBL" id="JALAZD010000001">
    <property type="protein sequence ID" value="MCI0125372.1"/>
    <property type="molecule type" value="Genomic_DNA"/>
</dbReference>
<feature type="transmembrane region" description="Helical" evidence="1">
    <location>
        <begin position="397"/>
        <end position="419"/>
    </location>
</feature>
<comment type="caution">
    <text evidence="2">The sequence shown here is derived from an EMBL/GenBank/DDBJ whole genome shotgun (WGS) entry which is preliminary data.</text>
</comment>
<evidence type="ECO:0000313" key="3">
    <source>
        <dbReference type="Proteomes" id="UP001156140"/>
    </source>
</evidence>
<keyword evidence="1" id="KW-0812">Transmembrane</keyword>
<evidence type="ECO:0000313" key="2">
    <source>
        <dbReference type="EMBL" id="MCI0125372.1"/>
    </source>
</evidence>
<evidence type="ECO:0000256" key="1">
    <source>
        <dbReference type="SAM" id="Phobius"/>
    </source>
</evidence>
<gene>
    <name evidence="2" type="ORF">ML536_00875</name>
</gene>
<keyword evidence="3" id="KW-1185">Reference proteome</keyword>
<accession>A0AA41QJM0</accession>